<dbReference type="InterPro" id="IPR017453">
    <property type="entry name" value="GCV_H_sub"/>
</dbReference>
<dbReference type="RefSeq" id="XP_040725683.1">
    <property type="nucleotide sequence ID" value="XM_040869180.1"/>
</dbReference>
<dbReference type="SUPFAM" id="SSF51230">
    <property type="entry name" value="Single hybrid motif"/>
    <property type="match status" value="1"/>
</dbReference>
<dbReference type="Pfam" id="PF01597">
    <property type="entry name" value="GCV_H"/>
    <property type="match status" value="1"/>
</dbReference>
<name>A0A1Y2FGP9_PROLT</name>
<feature type="modified residue" description="N6-lipoyllysine" evidence="4">
    <location>
        <position position="97"/>
    </location>
</feature>
<dbReference type="Proteomes" id="UP000193685">
    <property type="component" value="Unassembled WGS sequence"/>
</dbReference>
<sequence>MFAKTFTRAAMRAATPMTPTTLRMQRGFRSAVPVFAVRKAYTPQHEWISVDSDTKIGTVGITDYAQKALGDVVYVEVIEAGTEVEKGESVGAVESVKSASDIYAPVSGEVLEMNEVLADKPGNLNKGAESDGWLCKVKVTENYESELDALLDEAAYKAHCEGEEH</sequence>
<organism evidence="7 8">
    <name type="scientific">Protomyces lactucae-debilis</name>
    <dbReference type="NCBI Taxonomy" id="2754530"/>
    <lineage>
        <taxon>Eukaryota</taxon>
        <taxon>Fungi</taxon>
        <taxon>Dikarya</taxon>
        <taxon>Ascomycota</taxon>
        <taxon>Taphrinomycotina</taxon>
        <taxon>Taphrinomycetes</taxon>
        <taxon>Taphrinales</taxon>
        <taxon>Protomycetaceae</taxon>
        <taxon>Protomyces</taxon>
    </lineage>
</organism>
<evidence type="ECO:0000259" key="6">
    <source>
        <dbReference type="PROSITE" id="PS50968"/>
    </source>
</evidence>
<keyword evidence="8" id="KW-1185">Reference proteome</keyword>
<comment type="subunit">
    <text evidence="5">The glycine cleavage system is composed of four proteins: P, T, L and H.</text>
</comment>
<accession>A0A1Y2FGP9</accession>
<dbReference type="NCBIfam" id="NF002270">
    <property type="entry name" value="PRK01202.1"/>
    <property type="match status" value="1"/>
</dbReference>
<dbReference type="EMBL" id="MCFI01000008">
    <property type="protein sequence ID" value="ORY83102.1"/>
    <property type="molecule type" value="Genomic_DNA"/>
</dbReference>
<keyword evidence="2 4" id="KW-0450">Lipoyl</keyword>
<dbReference type="OMA" id="KEHEWIR"/>
<protein>
    <recommendedName>
        <fullName evidence="5">Glycine cleavage system H protein</fullName>
    </recommendedName>
</protein>
<dbReference type="GO" id="GO:0005960">
    <property type="term" value="C:glycine cleavage complex"/>
    <property type="evidence" value="ECO:0007669"/>
    <property type="project" value="UniProtKB-UniRule"/>
</dbReference>
<dbReference type="GO" id="GO:0005739">
    <property type="term" value="C:mitochondrion"/>
    <property type="evidence" value="ECO:0007669"/>
    <property type="project" value="UniProtKB-SubCell"/>
</dbReference>
<dbReference type="STRING" id="56484.A0A1Y2FGP9"/>
<comment type="cofactor">
    <cofactor evidence="5">
        <name>(R)-lipoate</name>
        <dbReference type="ChEBI" id="CHEBI:83088"/>
    </cofactor>
    <text evidence="5">Binds 1 lipoyl cofactor covalently.</text>
</comment>
<feature type="domain" description="Lipoyl-binding" evidence="6">
    <location>
        <begin position="56"/>
        <end position="138"/>
    </location>
</feature>
<dbReference type="GO" id="GO:0009249">
    <property type="term" value="P:protein lipoylation"/>
    <property type="evidence" value="ECO:0007669"/>
    <property type="project" value="TreeGrafter"/>
</dbReference>
<dbReference type="PANTHER" id="PTHR11715:SF3">
    <property type="entry name" value="GLYCINE CLEAVAGE SYSTEM H PROTEIN-RELATED"/>
    <property type="match status" value="1"/>
</dbReference>
<dbReference type="InterPro" id="IPR003016">
    <property type="entry name" value="2-oxoA_DH_lipoyl-BS"/>
</dbReference>
<dbReference type="PROSITE" id="PS00189">
    <property type="entry name" value="LIPOYL"/>
    <property type="match status" value="1"/>
</dbReference>
<dbReference type="HAMAP" id="MF_00272">
    <property type="entry name" value="GcvH"/>
    <property type="match status" value="1"/>
</dbReference>
<dbReference type="Gene3D" id="2.40.50.100">
    <property type="match status" value="1"/>
</dbReference>
<evidence type="ECO:0000313" key="8">
    <source>
        <dbReference type="Proteomes" id="UP000193685"/>
    </source>
</evidence>
<evidence type="ECO:0000256" key="3">
    <source>
        <dbReference type="ARBA" id="ARBA00022946"/>
    </source>
</evidence>
<keyword evidence="5" id="KW-0496">Mitochondrion</keyword>
<dbReference type="InterPro" id="IPR033753">
    <property type="entry name" value="GCV_H/Fam206"/>
</dbReference>
<comment type="subcellular location">
    <subcellularLocation>
        <location evidence="5">Mitochondrion</location>
    </subcellularLocation>
</comment>
<keyword evidence="3 5" id="KW-0809">Transit peptide</keyword>
<dbReference type="InterPro" id="IPR000089">
    <property type="entry name" value="Biotin_lipoyl"/>
</dbReference>
<dbReference type="GO" id="GO:0019464">
    <property type="term" value="P:glycine decarboxylation via glycine cleavage system"/>
    <property type="evidence" value="ECO:0007669"/>
    <property type="project" value="UniProtKB-UniRule"/>
</dbReference>
<gene>
    <name evidence="7" type="ORF">BCR37DRAFT_379064</name>
</gene>
<dbReference type="InterPro" id="IPR011053">
    <property type="entry name" value="Single_hybrid_motif"/>
</dbReference>
<evidence type="ECO:0000256" key="2">
    <source>
        <dbReference type="ARBA" id="ARBA00022823"/>
    </source>
</evidence>
<comment type="similarity">
    <text evidence="1 5">Belongs to the GcvH family.</text>
</comment>
<dbReference type="PROSITE" id="PS50968">
    <property type="entry name" value="BIOTINYL_LIPOYL"/>
    <property type="match status" value="1"/>
</dbReference>
<dbReference type="NCBIfam" id="TIGR00527">
    <property type="entry name" value="gcvH"/>
    <property type="match status" value="1"/>
</dbReference>
<evidence type="ECO:0000256" key="5">
    <source>
        <dbReference type="RuleBase" id="RU364055"/>
    </source>
</evidence>
<evidence type="ECO:0000313" key="7">
    <source>
        <dbReference type="EMBL" id="ORY83102.1"/>
    </source>
</evidence>
<dbReference type="InterPro" id="IPR002930">
    <property type="entry name" value="GCV_H"/>
</dbReference>
<dbReference type="PANTHER" id="PTHR11715">
    <property type="entry name" value="GLYCINE CLEAVAGE SYSTEM H PROTEIN"/>
    <property type="match status" value="1"/>
</dbReference>
<proteinExistence type="inferred from homology"/>
<dbReference type="AlphaFoldDB" id="A0A1Y2FGP9"/>
<reference evidence="7 8" key="1">
    <citation type="submission" date="2016-07" db="EMBL/GenBank/DDBJ databases">
        <title>Pervasive Adenine N6-methylation of Active Genes in Fungi.</title>
        <authorList>
            <consortium name="DOE Joint Genome Institute"/>
            <person name="Mondo S.J."/>
            <person name="Dannebaum R.O."/>
            <person name="Kuo R.C."/>
            <person name="Labutti K."/>
            <person name="Haridas S."/>
            <person name="Kuo A."/>
            <person name="Salamov A."/>
            <person name="Ahrendt S.R."/>
            <person name="Lipzen A."/>
            <person name="Sullivan W."/>
            <person name="Andreopoulos W.B."/>
            <person name="Clum A."/>
            <person name="Lindquist E."/>
            <person name="Daum C."/>
            <person name="Ramamoorthy G.K."/>
            <person name="Gryganskyi A."/>
            <person name="Culley D."/>
            <person name="Magnuson J.K."/>
            <person name="James T.Y."/>
            <person name="O'Malley M.A."/>
            <person name="Stajich J.E."/>
            <person name="Spatafora J.W."/>
            <person name="Visel A."/>
            <person name="Grigoriev I.V."/>
        </authorList>
    </citation>
    <scope>NUCLEOTIDE SEQUENCE [LARGE SCALE GENOMIC DNA]</scope>
    <source>
        <strain evidence="7 8">12-1054</strain>
    </source>
</reference>
<dbReference type="GeneID" id="63785779"/>
<dbReference type="CDD" id="cd06848">
    <property type="entry name" value="GCS_H"/>
    <property type="match status" value="1"/>
</dbReference>
<evidence type="ECO:0000256" key="4">
    <source>
        <dbReference type="PIRSR" id="PIRSR617453-50"/>
    </source>
</evidence>
<evidence type="ECO:0000256" key="1">
    <source>
        <dbReference type="ARBA" id="ARBA00009249"/>
    </source>
</evidence>
<comment type="caution">
    <text evidence="7">The sequence shown here is derived from an EMBL/GenBank/DDBJ whole genome shotgun (WGS) entry which is preliminary data.</text>
</comment>
<comment type="function">
    <text evidence="5">The H protein shuttles the methylamine group of glycine from the P protein to the T protein.</text>
</comment>
<dbReference type="OrthoDB" id="10264154at2759"/>